<proteinExistence type="predicted"/>
<gene>
    <name evidence="1" type="ORF">FF38_14527</name>
</gene>
<organism evidence="1 2">
    <name type="scientific">Lucilia cuprina</name>
    <name type="common">Green bottle fly</name>
    <name type="synonym">Australian sheep blowfly</name>
    <dbReference type="NCBI Taxonomy" id="7375"/>
    <lineage>
        <taxon>Eukaryota</taxon>
        <taxon>Metazoa</taxon>
        <taxon>Ecdysozoa</taxon>
        <taxon>Arthropoda</taxon>
        <taxon>Hexapoda</taxon>
        <taxon>Insecta</taxon>
        <taxon>Pterygota</taxon>
        <taxon>Neoptera</taxon>
        <taxon>Endopterygota</taxon>
        <taxon>Diptera</taxon>
        <taxon>Brachycera</taxon>
        <taxon>Muscomorpha</taxon>
        <taxon>Oestroidea</taxon>
        <taxon>Calliphoridae</taxon>
        <taxon>Luciliinae</taxon>
        <taxon>Lucilia</taxon>
    </lineage>
</organism>
<dbReference type="AlphaFoldDB" id="A0A0L0CCC1"/>
<comment type="caution">
    <text evidence="1">The sequence shown here is derived from an EMBL/GenBank/DDBJ whole genome shotgun (WGS) entry which is preliminary data.</text>
</comment>
<protein>
    <submittedName>
        <fullName evidence="1">Uncharacterized protein</fullName>
    </submittedName>
</protein>
<keyword evidence="2" id="KW-1185">Reference proteome</keyword>
<sequence>MGKKDVLKQSEASVDEFLGNIKSNKSDTLIYLSGYQVLKKTCKLDLFLMSLCREGLELIAKHEEECCFGRDTLKKIKHILGYQVLLERMQENQSEFYARCAKKIYSVQDVAMRLNLIFESCLKK</sequence>
<evidence type="ECO:0000313" key="2">
    <source>
        <dbReference type="Proteomes" id="UP000037069"/>
    </source>
</evidence>
<accession>A0A0L0CCC1</accession>
<name>A0A0L0CCC1_LUCCU</name>
<evidence type="ECO:0000313" key="1">
    <source>
        <dbReference type="EMBL" id="KNC29109.1"/>
    </source>
</evidence>
<dbReference type="EMBL" id="JRES01000692">
    <property type="protein sequence ID" value="KNC29109.1"/>
    <property type="molecule type" value="Genomic_DNA"/>
</dbReference>
<dbReference type="Proteomes" id="UP000037069">
    <property type="component" value="Unassembled WGS sequence"/>
</dbReference>
<reference evidence="1 2" key="1">
    <citation type="journal article" date="2015" name="Nat. Commun.">
        <title>Lucilia cuprina genome unlocks parasitic fly biology to underpin future interventions.</title>
        <authorList>
            <person name="Anstead C.A."/>
            <person name="Korhonen P.K."/>
            <person name="Young N.D."/>
            <person name="Hall R.S."/>
            <person name="Jex A.R."/>
            <person name="Murali S.C."/>
            <person name="Hughes D.S."/>
            <person name="Lee S.F."/>
            <person name="Perry T."/>
            <person name="Stroehlein A.J."/>
            <person name="Ansell B.R."/>
            <person name="Breugelmans B."/>
            <person name="Hofmann A."/>
            <person name="Qu J."/>
            <person name="Dugan S."/>
            <person name="Lee S.L."/>
            <person name="Chao H."/>
            <person name="Dinh H."/>
            <person name="Han Y."/>
            <person name="Doddapaneni H.V."/>
            <person name="Worley K.C."/>
            <person name="Muzny D.M."/>
            <person name="Ioannidis P."/>
            <person name="Waterhouse R.M."/>
            <person name="Zdobnov E.M."/>
            <person name="James P.J."/>
            <person name="Bagnall N.H."/>
            <person name="Kotze A.C."/>
            <person name="Gibbs R.A."/>
            <person name="Richards S."/>
            <person name="Batterham P."/>
            <person name="Gasser R.B."/>
        </authorList>
    </citation>
    <scope>NUCLEOTIDE SEQUENCE [LARGE SCALE GENOMIC DNA]</scope>
    <source>
        <strain evidence="1 2">LS</strain>
        <tissue evidence="1">Full body</tissue>
    </source>
</reference>